<name>S5ZWU2_9SPIR</name>
<dbReference type="SUPFAM" id="SSF111069">
    <property type="entry name" value="Hypothetical protein yfbM"/>
    <property type="match status" value="1"/>
</dbReference>
<dbReference type="STRING" id="1291379.TPE_2416"/>
<reference evidence="1 2" key="1">
    <citation type="journal article" date="2013" name="PLoS ONE">
        <title>Genome-Wide Relatedness of Treponema pedis, from Gingiva and Necrotic Skin Lesions of Pigs, with the Human Oral Pathogen Treponema denticola.</title>
        <authorList>
            <person name="Svartstrom O."/>
            <person name="Mushtaq M."/>
            <person name="Pringle M."/>
            <person name="Segerman B."/>
        </authorList>
    </citation>
    <scope>NUCLEOTIDE SEQUENCE [LARGE SCALE GENOMIC DNA]</scope>
    <source>
        <strain evidence="1">T A4</strain>
    </source>
</reference>
<dbReference type="EMBL" id="CP004120">
    <property type="protein sequence ID" value="AGT44890.1"/>
    <property type="molecule type" value="Genomic_DNA"/>
</dbReference>
<dbReference type="HOGENOM" id="CLU_110577_2_0_12"/>
<evidence type="ECO:0000313" key="2">
    <source>
        <dbReference type="Proteomes" id="UP000015620"/>
    </source>
</evidence>
<sequence>MGMIANYQYINDEQLKSLKNFNGTDDELFEEVEEWNEEAEILLDVDKMWDVLHFVFTGVDSGKPIENNPLSEAVVGVTPMDNVEDFIAYTEKTRVAEIVSALEQFDMKQALENFSMEKCKKANLYPNIWDYDDKEEVEELKEEISDYFQDMKNFYKEILEINGNVMVTIY</sequence>
<dbReference type="PATRIC" id="fig|1291379.3.peg.2388"/>
<dbReference type="InterPro" id="IPR015068">
    <property type="entry name" value="DUF1877"/>
</dbReference>
<dbReference type="InterPro" id="IPR035944">
    <property type="entry name" value="YfbM-like_sf"/>
</dbReference>
<evidence type="ECO:0008006" key="3">
    <source>
        <dbReference type="Google" id="ProtNLM"/>
    </source>
</evidence>
<proteinExistence type="predicted"/>
<accession>S5ZWU2</accession>
<dbReference type="Gene3D" id="3.40.1760.10">
    <property type="entry name" value="YfbM-like super family"/>
    <property type="match status" value="1"/>
</dbReference>
<dbReference type="RefSeq" id="WP_020966186.1">
    <property type="nucleotide sequence ID" value="NC_022097.1"/>
</dbReference>
<dbReference type="AlphaFoldDB" id="S5ZWU2"/>
<dbReference type="Pfam" id="PF08974">
    <property type="entry name" value="DUF1877"/>
    <property type="match status" value="1"/>
</dbReference>
<dbReference type="GeneID" id="301090855"/>
<organism evidence="1 2">
    <name type="scientific">Treponema pedis str. T A4</name>
    <dbReference type="NCBI Taxonomy" id="1291379"/>
    <lineage>
        <taxon>Bacteria</taxon>
        <taxon>Pseudomonadati</taxon>
        <taxon>Spirochaetota</taxon>
        <taxon>Spirochaetia</taxon>
        <taxon>Spirochaetales</taxon>
        <taxon>Treponemataceae</taxon>
        <taxon>Treponema</taxon>
    </lineage>
</organism>
<dbReference type="KEGG" id="tped:TPE_2416"/>
<dbReference type="Proteomes" id="UP000015620">
    <property type="component" value="Chromosome"/>
</dbReference>
<dbReference type="OrthoDB" id="289289at2"/>
<evidence type="ECO:0000313" key="1">
    <source>
        <dbReference type="EMBL" id="AGT44890.1"/>
    </source>
</evidence>
<gene>
    <name evidence="1" type="ORF">TPE_2416</name>
</gene>
<keyword evidence="2" id="KW-1185">Reference proteome</keyword>
<protein>
    <recommendedName>
        <fullName evidence="3">DUF1877 family protein</fullName>
    </recommendedName>
</protein>